<name>H2ZPA7_CIOSA</name>
<evidence type="ECO:0000313" key="9">
    <source>
        <dbReference type="Proteomes" id="UP000007875"/>
    </source>
</evidence>
<dbReference type="InterPro" id="IPR017901">
    <property type="entry name" value="C-CAP_CF_C-like"/>
</dbReference>
<comment type="subcellular location">
    <subcellularLocation>
        <location evidence="1">Cytoplasm</location>
        <location evidence="1">Cytoskeleton</location>
        <location evidence="1">Microtubule organizing center</location>
        <location evidence="1">Centrosome</location>
    </subcellularLocation>
    <subcellularLocation>
        <location evidence="2">Cytoplasm</location>
        <location evidence="2">Cytoskeleton</location>
        <location evidence="2">Spindle pole</location>
    </subcellularLocation>
</comment>
<keyword evidence="9" id="KW-1185">Reference proteome</keyword>
<dbReference type="AlphaFoldDB" id="H2ZPA7"/>
<evidence type="ECO:0000313" key="8">
    <source>
        <dbReference type="Ensembl" id="ENSCSAVP00000019423.1"/>
    </source>
</evidence>
<reference evidence="8" key="3">
    <citation type="submission" date="2025-09" db="UniProtKB">
        <authorList>
            <consortium name="Ensembl"/>
        </authorList>
    </citation>
    <scope>IDENTIFICATION</scope>
</reference>
<dbReference type="Proteomes" id="UP000007875">
    <property type="component" value="Unassembled WGS sequence"/>
</dbReference>
<dbReference type="FunCoup" id="H2ZPA7">
    <property type="interactions" value="43"/>
</dbReference>
<sequence>VIMAEVELWLHPDIFYYGVVYAHPKLSVPYLKKVIAYARSKGVNGGYPNLSWPIWKHMAVNKMLMADDLAWAYFEMFHNLRDITPAERIEQAENEHQSIESGDSLSHRQFVTVPTLEFVLFLYLQQSNKMSLRKSVIADEWPGNSPRSMEGVGSKSEVSTNMDEHKHTSFVQANLSQILELLSECFKGEVSVESTLHGEVVKALGYIVKGKVSKQTNVLSIYELAVKHRIQAKSGFMKATGNFSIRTFDNWFHTSLTQNPFGLSSCITAGEKLKWITASLKHPEQTRKKPRIVTNTSTAPAGHKVVFFTQCSNQTIARQTETLNGNYVKIHRCHKAYFYLLSPLKCVSIEKCTGSTFTLGPVATCVRIVSCQNIVVVAPCRSIMITGSENITIYLTTPTNPIISCDNVLSRASPPVTFAPYNTFYPDLERHLADVGLTISPQTDKWNSPICVGNLNNLALNASRTNSFFTIMSPSDFYLFAIPFKFPPPTDSHPPTTEVPGGLPAEYSQAVKSKQRAIERWKRALKDSSMTKDERHSFQLLVEEKFKEWLSETGNQQQLDDL</sequence>
<reference evidence="9" key="1">
    <citation type="submission" date="2003-08" db="EMBL/GenBank/DDBJ databases">
        <authorList>
            <person name="Birren B."/>
            <person name="Nusbaum C."/>
            <person name="Abebe A."/>
            <person name="Abouelleil A."/>
            <person name="Adekoya E."/>
            <person name="Ait-zahra M."/>
            <person name="Allen N."/>
            <person name="Allen T."/>
            <person name="An P."/>
            <person name="Anderson M."/>
            <person name="Anderson S."/>
            <person name="Arachchi H."/>
            <person name="Armbruster J."/>
            <person name="Bachantsang P."/>
            <person name="Baldwin J."/>
            <person name="Barry A."/>
            <person name="Bayul T."/>
            <person name="Blitshsteyn B."/>
            <person name="Bloom T."/>
            <person name="Blye J."/>
            <person name="Boguslavskiy L."/>
            <person name="Borowsky M."/>
            <person name="Boukhgalter B."/>
            <person name="Brunache A."/>
            <person name="Butler J."/>
            <person name="Calixte N."/>
            <person name="Calvo S."/>
            <person name="Camarata J."/>
            <person name="Campo K."/>
            <person name="Chang J."/>
            <person name="Cheshatsang Y."/>
            <person name="Citroen M."/>
            <person name="Collymore A."/>
            <person name="Considine T."/>
            <person name="Cook A."/>
            <person name="Cooke P."/>
            <person name="Corum B."/>
            <person name="Cuomo C."/>
            <person name="David R."/>
            <person name="Dawoe T."/>
            <person name="Degray S."/>
            <person name="Dodge S."/>
            <person name="Dooley K."/>
            <person name="Dorje P."/>
            <person name="Dorjee K."/>
            <person name="Dorris L."/>
            <person name="Duffey N."/>
            <person name="Dupes A."/>
            <person name="Elkins T."/>
            <person name="Engels R."/>
            <person name="Erickson J."/>
            <person name="Farina A."/>
            <person name="Faro S."/>
            <person name="Ferreira P."/>
            <person name="Fischer H."/>
            <person name="Fitzgerald M."/>
            <person name="Foley K."/>
            <person name="Gage D."/>
            <person name="Galagan J."/>
            <person name="Gearin G."/>
            <person name="Gnerre S."/>
            <person name="Gnirke A."/>
            <person name="Goyette A."/>
            <person name="Graham J."/>
            <person name="Grandbois E."/>
            <person name="Gyaltsen K."/>
            <person name="Hafez N."/>
            <person name="Hagopian D."/>
            <person name="Hagos B."/>
            <person name="Hall J."/>
            <person name="Hatcher B."/>
            <person name="Heller A."/>
            <person name="Higgins H."/>
            <person name="Honan T."/>
            <person name="Horn A."/>
            <person name="Houde N."/>
            <person name="Hughes L."/>
            <person name="Hulme W."/>
            <person name="Husby E."/>
            <person name="Iliev I."/>
            <person name="Jaffe D."/>
            <person name="Jones C."/>
            <person name="Kamal M."/>
            <person name="Kamat A."/>
            <person name="Kamvysselis M."/>
            <person name="Karlsson E."/>
            <person name="Kells C."/>
            <person name="Kieu A."/>
            <person name="Kisner P."/>
            <person name="Kodira C."/>
            <person name="Kulbokas E."/>
            <person name="Labutti K."/>
            <person name="Lama D."/>
            <person name="Landers T."/>
            <person name="Leger J."/>
            <person name="Levine S."/>
            <person name="Lewis D."/>
            <person name="Lewis T."/>
            <person name="Lindblad-toh K."/>
            <person name="Liu X."/>
            <person name="Lokyitsang T."/>
            <person name="Lokyitsang Y."/>
            <person name="Lucien O."/>
            <person name="Lui A."/>
            <person name="Ma L.J."/>
            <person name="Mabbitt R."/>
            <person name="Macdonald J."/>
            <person name="Maclean C."/>
            <person name="Major J."/>
            <person name="Manning J."/>
            <person name="Marabella R."/>
            <person name="Maru K."/>
            <person name="Matthews C."/>
            <person name="Mauceli E."/>
            <person name="Mccarthy M."/>
            <person name="Mcdonough S."/>
            <person name="Mcghee T."/>
            <person name="Meldrim J."/>
            <person name="Meneus L."/>
            <person name="Mesirov J."/>
            <person name="Mihalev A."/>
            <person name="Mihova T."/>
            <person name="Mikkelsen T."/>
            <person name="Mlenga V."/>
            <person name="Moru K."/>
            <person name="Mozes J."/>
            <person name="Mulrain L."/>
            <person name="Munson G."/>
            <person name="Naylor J."/>
            <person name="Newes C."/>
            <person name="Nguyen C."/>
            <person name="Nguyen N."/>
            <person name="Nguyen T."/>
            <person name="Nicol R."/>
            <person name="Nielsen C."/>
            <person name="Nizzari M."/>
            <person name="Norbu C."/>
            <person name="Norbu N."/>
            <person name="O'donnell P."/>
            <person name="Okoawo O."/>
            <person name="O'leary S."/>
            <person name="Omotosho B."/>
            <person name="O'neill K."/>
            <person name="Osman S."/>
            <person name="Parker S."/>
            <person name="Perrin D."/>
            <person name="Phunkhang P."/>
            <person name="Piqani B."/>
            <person name="Purcell S."/>
            <person name="Rachupka T."/>
            <person name="Ramasamy U."/>
            <person name="Rameau R."/>
            <person name="Ray V."/>
            <person name="Raymond C."/>
            <person name="Retta R."/>
            <person name="Richardson S."/>
            <person name="Rise C."/>
            <person name="Rodriguez J."/>
            <person name="Rogers J."/>
            <person name="Rogov P."/>
            <person name="Rutman M."/>
            <person name="Schupbach R."/>
            <person name="Seaman C."/>
            <person name="Settipalli S."/>
            <person name="Sharpe T."/>
            <person name="Sheridan J."/>
            <person name="Sherpa N."/>
            <person name="Shi J."/>
            <person name="Smirnov S."/>
            <person name="Smith C."/>
            <person name="Sougnez C."/>
            <person name="Spencer B."/>
            <person name="Stalker J."/>
            <person name="Stange-thomann N."/>
            <person name="Stavropoulos S."/>
            <person name="Stetson K."/>
            <person name="Stone C."/>
            <person name="Stone S."/>
            <person name="Stubbs M."/>
            <person name="Talamas J."/>
            <person name="Tchuinga P."/>
            <person name="Tenzing P."/>
            <person name="Tesfaye S."/>
            <person name="Theodore J."/>
            <person name="Thoulutsang Y."/>
            <person name="Topham K."/>
            <person name="Towey S."/>
            <person name="Tsamla T."/>
            <person name="Tsomo N."/>
            <person name="Vallee D."/>
            <person name="Vassiliev H."/>
            <person name="Venkataraman V."/>
            <person name="Vinson J."/>
            <person name="Vo A."/>
            <person name="Wade C."/>
            <person name="Wang S."/>
            <person name="Wangchuk T."/>
            <person name="Wangdi T."/>
            <person name="Whittaker C."/>
            <person name="Wilkinson J."/>
            <person name="Wu Y."/>
            <person name="Wyman D."/>
            <person name="Yadav S."/>
            <person name="Yang S."/>
            <person name="Yang X."/>
            <person name="Yeager S."/>
            <person name="Yee E."/>
            <person name="Young G."/>
            <person name="Zainoun J."/>
            <person name="Zembeck L."/>
            <person name="Zimmer A."/>
            <person name="Zody M."/>
            <person name="Lander E."/>
        </authorList>
    </citation>
    <scope>NUCLEOTIDE SEQUENCE [LARGE SCALE GENOMIC DNA]</scope>
</reference>
<dbReference type="GO" id="GO:0031616">
    <property type="term" value="C:spindle pole centrosome"/>
    <property type="evidence" value="ECO:0007669"/>
    <property type="project" value="TreeGrafter"/>
</dbReference>
<dbReference type="GO" id="GO:0051684">
    <property type="term" value="P:maintenance of Golgi location"/>
    <property type="evidence" value="ECO:0007669"/>
    <property type="project" value="TreeGrafter"/>
</dbReference>
<dbReference type="GO" id="GO:0051661">
    <property type="term" value="P:maintenance of centrosome location"/>
    <property type="evidence" value="ECO:0007669"/>
    <property type="project" value="TreeGrafter"/>
</dbReference>
<feature type="domain" description="C-CAP/cofactor C-like" evidence="7">
    <location>
        <begin position="283"/>
        <end position="437"/>
    </location>
</feature>
<dbReference type="InterPro" id="IPR036223">
    <property type="entry name" value="CAP_C_sf"/>
</dbReference>
<evidence type="ECO:0000256" key="1">
    <source>
        <dbReference type="ARBA" id="ARBA00004300"/>
    </source>
</evidence>
<dbReference type="InParanoid" id="H2ZPA7"/>
<dbReference type="STRING" id="51511.ENSCSAVP00000019423"/>
<dbReference type="eggNOG" id="KOG4416">
    <property type="taxonomic scope" value="Eukaryota"/>
</dbReference>
<accession>H2ZPA7</accession>
<dbReference type="Pfam" id="PF07986">
    <property type="entry name" value="TBCC"/>
    <property type="match status" value="1"/>
</dbReference>
<reference evidence="8" key="2">
    <citation type="submission" date="2025-08" db="UniProtKB">
        <authorList>
            <consortium name="Ensembl"/>
        </authorList>
    </citation>
    <scope>IDENTIFICATION</scope>
</reference>
<dbReference type="Gene3D" id="2.160.20.70">
    <property type="match status" value="1"/>
</dbReference>
<dbReference type="PANTHER" id="PTHR16052">
    <property type="entry name" value="TBCC DOMAIN-CONTAINING PROTEIN 1"/>
    <property type="match status" value="1"/>
</dbReference>
<dbReference type="GeneTree" id="ENSGT00470000042284"/>
<keyword evidence="6" id="KW-0206">Cytoskeleton</keyword>
<dbReference type="PROSITE" id="PS51329">
    <property type="entry name" value="C_CAP_COFACTOR_C"/>
    <property type="match status" value="1"/>
</dbReference>
<dbReference type="InterPro" id="IPR012945">
    <property type="entry name" value="Tubulin-bd_cofactor_C_dom"/>
</dbReference>
<dbReference type="SUPFAM" id="SSF69340">
    <property type="entry name" value="C-terminal domain of adenylylcyclase associated protein"/>
    <property type="match status" value="1"/>
</dbReference>
<evidence type="ECO:0000256" key="5">
    <source>
        <dbReference type="ARBA" id="ARBA00022490"/>
    </source>
</evidence>
<dbReference type="HOGENOM" id="CLU_016712_1_1_1"/>
<dbReference type="PANTHER" id="PTHR16052:SF0">
    <property type="entry name" value="TBCC DOMAIN-CONTAINING PROTEIN 1"/>
    <property type="match status" value="1"/>
</dbReference>
<dbReference type="OMA" id="VPNAWDQ"/>
<proteinExistence type="inferred from homology"/>
<dbReference type="InterPro" id="IPR006599">
    <property type="entry name" value="CARP_motif"/>
</dbReference>
<comment type="similarity">
    <text evidence="3">Belongs to the TBCC family.</text>
</comment>
<dbReference type="InterPro" id="IPR016098">
    <property type="entry name" value="CAP/MinC_C"/>
</dbReference>
<evidence type="ECO:0000259" key="7">
    <source>
        <dbReference type="PROSITE" id="PS51329"/>
    </source>
</evidence>
<evidence type="ECO:0000256" key="3">
    <source>
        <dbReference type="ARBA" id="ARBA00008848"/>
    </source>
</evidence>
<evidence type="ECO:0000256" key="2">
    <source>
        <dbReference type="ARBA" id="ARBA00004647"/>
    </source>
</evidence>
<keyword evidence="5" id="KW-0963">Cytoplasm</keyword>
<evidence type="ECO:0000256" key="6">
    <source>
        <dbReference type="ARBA" id="ARBA00023212"/>
    </source>
</evidence>
<protein>
    <recommendedName>
        <fullName evidence="4">TBCC domain-containing protein 1</fullName>
    </recommendedName>
</protein>
<organism evidence="8 9">
    <name type="scientific">Ciona savignyi</name>
    <name type="common">Pacific transparent sea squirt</name>
    <dbReference type="NCBI Taxonomy" id="51511"/>
    <lineage>
        <taxon>Eukaryota</taxon>
        <taxon>Metazoa</taxon>
        <taxon>Chordata</taxon>
        <taxon>Tunicata</taxon>
        <taxon>Ascidiacea</taxon>
        <taxon>Phlebobranchia</taxon>
        <taxon>Cionidae</taxon>
        <taxon>Ciona</taxon>
    </lineage>
</organism>
<dbReference type="InterPro" id="IPR039589">
    <property type="entry name" value="TBCC1"/>
</dbReference>
<dbReference type="Ensembl" id="ENSCSAVT00000019633.1">
    <property type="protein sequence ID" value="ENSCSAVP00000019423.1"/>
    <property type="gene ID" value="ENSCSAVG00000011390.1"/>
</dbReference>
<dbReference type="SMART" id="SM00673">
    <property type="entry name" value="CARP"/>
    <property type="match status" value="2"/>
</dbReference>
<evidence type="ECO:0000256" key="4">
    <source>
        <dbReference type="ARBA" id="ARBA00017559"/>
    </source>
</evidence>